<keyword evidence="3" id="KW-1185">Reference proteome</keyword>
<comment type="caution">
    <text evidence="2">The sequence shown here is derived from an EMBL/GenBank/DDBJ whole genome shotgun (WGS) entry which is preliminary data.</text>
</comment>
<organism evidence="2 3">
    <name type="scientific">Eleginops maclovinus</name>
    <name type="common">Patagonian blennie</name>
    <name type="synonym">Eleginus maclovinus</name>
    <dbReference type="NCBI Taxonomy" id="56733"/>
    <lineage>
        <taxon>Eukaryota</taxon>
        <taxon>Metazoa</taxon>
        <taxon>Chordata</taxon>
        <taxon>Craniata</taxon>
        <taxon>Vertebrata</taxon>
        <taxon>Euteleostomi</taxon>
        <taxon>Actinopterygii</taxon>
        <taxon>Neopterygii</taxon>
        <taxon>Teleostei</taxon>
        <taxon>Neoteleostei</taxon>
        <taxon>Acanthomorphata</taxon>
        <taxon>Eupercaria</taxon>
        <taxon>Perciformes</taxon>
        <taxon>Notothenioidei</taxon>
        <taxon>Eleginopidae</taxon>
        <taxon>Eleginops</taxon>
    </lineage>
</organism>
<proteinExistence type="predicted"/>
<feature type="compositionally biased region" description="Low complexity" evidence="1">
    <location>
        <begin position="121"/>
        <end position="145"/>
    </location>
</feature>
<feature type="compositionally biased region" description="Acidic residues" evidence="1">
    <location>
        <begin position="28"/>
        <end position="38"/>
    </location>
</feature>
<dbReference type="EMBL" id="JAUZQC010000023">
    <property type="protein sequence ID" value="KAK5849538.1"/>
    <property type="molecule type" value="Genomic_DNA"/>
</dbReference>
<dbReference type="Proteomes" id="UP001346869">
    <property type="component" value="Unassembled WGS sequence"/>
</dbReference>
<gene>
    <name evidence="2" type="ORF">PBY51_013866</name>
</gene>
<name>A0AAN8A3B2_ELEMC</name>
<feature type="region of interest" description="Disordered" evidence="1">
    <location>
        <begin position="84"/>
        <end position="197"/>
    </location>
</feature>
<protein>
    <submittedName>
        <fullName evidence="2">Uncharacterized protein</fullName>
    </submittedName>
</protein>
<accession>A0AAN8A3B2</accession>
<dbReference type="PANTHER" id="PTHR36290:SF1">
    <property type="entry name" value="RIKEN CDNA D630039A03 GENE"/>
    <property type="match status" value="1"/>
</dbReference>
<evidence type="ECO:0000313" key="2">
    <source>
        <dbReference type="EMBL" id="KAK5849538.1"/>
    </source>
</evidence>
<sequence length="254" mass="27868">MSCSCFCCVTASGELLHGIRKKEPLVSPEEEEEKEEEEAYRSSMDLSLLREKYLSSMEQQKHSQVILYRTVSEELSEAVSFVPVTQGLSPPPVTSDPDPTSTCDPWHVHLELHRRGRPRVTAASTPETTNTNSSSRRSSASSCESNNRKLSSDSCCCTNEEEPKCRGEEEEMESCPPPTASSSSISSTSCSLTEDQGPRVLQRRLSAPAPALRFTRQYSVGGVGSSTGGQHPFPSRKTPRISEAARRLGLYASF</sequence>
<feature type="compositionally biased region" description="Low complexity" evidence="1">
    <location>
        <begin position="95"/>
        <end position="105"/>
    </location>
</feature>
<evidence type="ECO:0000256" key="1">
    <source>
        <dbReference type="SAM" id="MobiDB-lite"/>
    </source>
</evidence>
<dbReference type="PANTHER" id="PTHR36290">
    <property type="entry name" value="RIKEN CDNA D630039A03 GENE"/>
    <property type="match status" value="1"/>
</dbReference>
<feature type="region of interest" description="Disordered" evidence="1">
    <location>
        <begin position="22"/>
        <end position="42"/>
    </location>
</feature>
<evidence type="ECO:0000313" key="3">
    <source>
        <dbReference type="Proteomes" id="UP001346869"/>
    </source>
</evidence>
<reference evidence="2 3" key="2">
    <citation type="journal article" date="2023" name="Mol. Biol. Evol.">
        <title>Genomics of Secondarily Temperate Adaptation in the Only Non-Antarctic Icefish.</title>
        <authorList>
            <person name="Rivera-Colon A.G."/>
            <person name="Rayamajhi N."/>
            <person name="Minhas B.F."/>
            <person name="Madrigal G."/>
            <person name="Bilyk K.T."/>
            <person name="Yoon V."/>
            <person name="Hune M."/>
            <person name="Gregory S."/>
            <person name="Cheng C.H.C."/>
            <person name="Catchen J.M."/>
        </authorList>
    </citation>
    <scope>NUCLEOTIDE SEQUENCE [LARGE SCALE GENOMIC DNA]</scope>
    <source>
        <strain evidence="2">JMC-PN-2008</strain>
    </source>
</reference>
<dbReference type="AlphaFoldDB" id="A0AAN8A3B2"/>
<feature type="compositionally biased region" description="Low complexity" evidence="1">
    <location>
        <begin position="180"/>
        <end position="191"/>
    </location>
</feature>
<feature type="region of interest" description="Disordered" evidence="1">
    <location>
        <begin position="218"/>
        <end position="241"/>
    </location>
</feature>
<reference evidence="2 3" key="1">
    <citation type="journal article" date="2023" name="Genes (Basel)">
        <title>Chromosome-Level Genome Assembly and Circadian Gene Repertoire of the Patagonia Blennie Eleginops maclovinus-The Closest Ancestral Proxy of Antarctic Cryonotothenioids.</title>
        <authorList>
            <person name="Cheng C.C."/>
            <person name="Rivera-Colon A.G."/>
            <person name="Minhas B.F."/>
            <person name="Wilson L."/>
            <person name="Rayamajhi N."/>
            <person name="Vargas-Chacoff L."/>
            <person name="Catchen J.M."/>
        </authorList>
    </citation>
    <scope>NUCLEOTIDE SEQUENCE [LARGE SCALE GENOMIC DNA]</scope>
    <source>
        <strain evidence="2">JMC-PN-2008</strain>
    </source>
</reference>